<feature type="transmembrane region" description="Helical" evidence="6">
    <location>
        <begin position="12"/>
        <end position="34"/>
    </location>
</feature>
<dbReference type="Proteomes" id="UP000724672">
    <property type="component" value="Unassembled WGS sequence"/>
</dbReference>
<name>A0A942V1W0_9FIRM</name>
<dbReference type="EMBL" id="WSFT01000053">
    <property type="protein sequence ID" value="MBS4539637.1"/>
    <property type="molecule type" value="Genomic_DNA"/>
</dbReference>
<keyword evidence="3 6" id="KW-0812">Transmembrane</keyword>
<protein>
    <recommendedName>
        <fullName evidence="6">Probable membrane transporter protein</fullName>
    </recommendedName>
</protein>
<dbReference type="Pfam" id="PF01925">
    <property type="entry name" value="TauE"/>
    <property type="match status" value="1"/>
</dbReference>
<evidence type="ECO:0000313" key="7">
    <source>
        <dbReference type="EMBL" id="MBS4539637.1"/>
    </source>
</evidence>
<keyword evidence="5 6" id="KW-0472">Membrane</keyword>
<evidence type="ECO:0000313" key="8">
    <source>
        <dbReference type="Proteomes" id="UP000724672"/>
    </source>
</evidence>
<proteinExistence type="inferred from homology"/>
<evidence type="ECO:0000256" key="4">
    <source>
        <dbReference type="ARBA" id="ARBA00022989"/>
    </source>
</evidence>
<evidence type="ECO:0000256" key="6">
    <source>
        <dbReference type="RuleBase" id="RU363041"/>
    </source>
</evidence>
<dbReference type="InterPro" id="IPR002781">
    <property type="entry name" value="TM_pro_TauE-like"/>
</dbReference>
<feature type="transmembrane region" description="Helical" evidence="6">
    <location>
        <begin position="68"/>
        <end position="88"/>
    </location>
</feature>
<evidence type="ECO:0000256" key="3">
    <source>
        <dbReference type="ARBA" id="ARBA00022692"/>
    </source>
</evidence>
<dbReference type="RefSeq" id="WP_203367559.1">
    <property type="nucleotide sequence ID" value="NZ_WSFT01000053.1"/>
</dbReference>
<dbReference type="PANTHER" id="PTHR43701">
    <property type="entry name" value="MEMBRANE TRANSPORTER PROTEIN MJ0441-RELATED"/>
    <property type="match status" value="1"/>
</dbReference>
<keyword evidence="8" id="KW-1185">Reference proteome</keyword>
<gene>
    <name evidence="7" type="ORF">GOQ27_14275</name>
</gene>
<comment type="similarity">
    <text evidence="2 6">Belongs to the 4-toluene sulfonate uptake permease (TSUP) (TC 2.A.102) family.</text>
</comment>
<dbReference type="AlphaFoldDB" id="A0A942V1W0"/>
<comment type="caution">
    <text evidence="7">The sequence shown here is derived from an EMBL/GenBank/DDBJ whole genome shotgun (WGS) entry which is preliminary data.</text>
</comment>
<evidence type="ECO:0000256" key="5">
    <source>
        <dbReference type="ARBA" id="ARBA00023136"/>
    </source>
</evidence>
<reference evidence="7" key="1">
    <citation type="submission" date="2019-12" db="EMBL/GenBank/DDBJ databases">
        <title>Clostridiaceae gen. nov. sp. nov., isolated from sediment in Xinjiang, China.</title>
        <authorList>
            <person name="Zhang R."/>
        </authorList>
    </citation>
    <scope>NUCLEOTIDE SEQUENCE</scope>
    <source>
        <strain evidence="7">D2Q-11</strain>
    </source>
</reference>
<keyword evidence="4 6" id="KW-1133">Transmembrane helix</keyword>
<sequence>MKLILIGFLSGILGGMGIGGGTILIPALIFFVSITQQQAQGINLIVFIPTSIIAIFIHYKNKNLETKIILPIIITGLVGSIFGSIVATKIEPENLRKIFGVFMLLIGIYQFFNKK</sequence>
<feature type="transmembrane region" description="Helical" evidence="6">
    <location>
        <begin position="94"/>
        <end position="112"/>
    </location>
</feature>
<feature type="transmembrane region" description="Helical" evidence="6">
    <location>
        <begin position="40"/>
        <end position="59"/>
    </location>
</feature>
<organism evidence="7 8">
    <name type="scientific">Anaeromonas frigoriresistens</name>
    <dbReference type="NCBI Taxonomy" id="2683708"/>
    <lineage>
        <taxon>Bacteria</taxon>
        <taxon>Bacillati</taxon>
        <taxon>Bacillota</taxon>
        <taxon>Tissierellia</taxon>
        <taxon>Tissierellales</taxon>
        <taxon>Thermohalobacteraceae</taxon>
        <taxon>Anaeromonas</taxon>
    </lineage>
</organism>
<evidence type="ECO:0000256" key="1">
    <source>
        <dbReference type="ARBA" id="ARBA00004141"/>
    </source>
</evidence>
<evidence type="ECO:0000256" key="2">
    <source>
        <dbReference type="ARBA" id="ARBA00009142"/>
    </source>
</evidence>
<dbReference type="InterPro" id="IPR051598">
    <property type="entry name" value="TSUP/Inactive_protease-like"/>
</dbReference>
<keyword evidence="6" id="KW-1003">Cell membrane</keyword>
<comment type="subcellular location">
    <subcellularLocation>
        <location evidence="6">Cell membrane</location>
        <topology evidence="6">Multi-pass membrane protein</topology>
    </subcellularLocation>
    <subcellularLocation>
        <location evidence="1">Membrane</location>
        <topology evidence="1">Multi-pass membrane protein</topology>
    </subcellularLocation>
</comment>
<accession>A0A942V1W0</accession>
<dbReference type="GO" id="GO:0005886">
    <property type="term" value="C:plasma membrane"/>
    <property type="evidence" value="ECO:0007669"/>
    <property type="project" value="UniProtKB-SubCell"/>
</dbReference>
<dbReference type="PANTHER" id="PTHR43701:SF2">
    <property type="entry name" value="MEMBRANE TRANSPORTER PROTEIN YJNA-RELATED"/>
    <property type="match status" value="1"/>
</dbReference>